<dbReference type="GO" id="GO:0022857">
    <property type="term" value="F:transmembrane transporter activity"/>
    <property type="evidence" value="ECO:0007669"/>
    <property type="project" value="InterPro"/>
</dbReference>
<dbReference type="PANTHER" id="PTHR23517">
    <property type="entry name" value="RESISTANCE PROTEIN MDTM, PUTATIVE-RELATED-RELATED"/>
    <property type="match status" value="1"/>
</dbReference>
<sequence>MPSISPQKLKICFKACIIIACLNIKNCVYLGILMRRPFFVTQRHRTSVPRRLAAVVHTFSLVMLFAASSAPTPLYRIYQASWGFSPVMLTVVFGAYALALLAALLTAGSLSDFLGRRPVIMLALLLAAASMGLFLLAVGPHWLIAARLVQGLATGIATTALSAALLDLNHQRGALINSIAPMAGMAIGAMGSSALLILAPAPLHLVFVILLVAFASCLAMTWWTPESGGGRPGALASLRPSISIPPQARIALLAISPVNIAVWMLGGFYLSLMPSLIARVTAAQSPWLSGEVVAALTLSGALAIACVRRWKALTALMSGSVMLLCGVAAILAGANAGSGALLITGSLIAGLGFGGGFLGALRTLIPLVSPGERAALMAAFYVECYLANSLPAIAAGFGVQRWGLLTTVNLYALAIMALTVIALLASWLTRGRLAALCASRGTL</sequence>
<keyword evidence="4 7" id="KW-0812">Transmembrane</keyword>
<keyword evidence="3" id="KW-1003">Cell membrane</keyword>
<protein>
    <submittedName>
        <fullName evidence="8">Putative multidrug resistance transporter</fullName>
    </submittedName>
</protein>
<feature type="transmembrane region" description="Helical" evidence="7">
    <location>
        <begin position="205"/>
        <end position="223"/>
    </location>
</feature>
<dbReference type="AlphaFoldDB" id="W0HX09"/>
<dbReference type="InterPro" id="IPR050171">
    <property type="entry name" value="MFS_Transporters"/>
</dbReference>
<dbReference type="Gene3D" id="1.20.1250.20">
    <property type="entry name" value="MFS general substrate transporter like domains"/>
    <property type="match status" value="1"/>
</dbReference>
<feature type="transmembrane region" description="Helical" evidence="7">
    <location>
        <begin position="52"/>
        <end position="70"/>
    </location>
</feature>
<dbReference type="HOGENOM" id="CLU_038683_0_1_6"/>
<feature type="transmembrane region" description="Helical" evidence="7">
    <location>
        <begin position="82"/>
        <end position="107"/>
    </location>
</feature>
<comment type="subcellular location">
    <subcellularLocation>
        <location evidence="1">Cell membrane</location>
        <topology evidence="1">Multi-pass membrane protein</topology>
    </subcellularLocation>
</comment>
<evidence type="ECO:0000256" key="2">
    <source>
        <dbReference type="ARBA" id="ARBA00022448"/>
    </source>
</evidence>
<keyword evidence="9" id="KW-1185">Reference proteome</keyword>
<keyword evidence="2" id="KW-0813">Transport</keyword>
<accession>W0HX09</accession>
<feature type="transmembrane region" description="Helical" evidence="7">
    <location>
        <begin position="12"/>
        <end position="32"/>
    </location>
</feature>
<feature type="transmembrane region" description="Helical" evidence="7">
    <location>
        <begin position="144"/>
        <end position="166"/>
    </location>
</feature>
<dbReference type="EMBL" id="CP006569">
    <property type="protein sequence ID" value="AHF77037.1"/>
    <property type="molecule type" value="Genomic_DNA"/>
</dbReference>
<feature type="transmembrane region" description="Helical" evidence="7">
    <location>
        <begin position="340"/>
        <end position="362"/>
    </location>
</feature>
<dbReference type="Pfam" id="PF07690">
    <property type="entry name" value="MFS_1"/>
    <property type="match status" value="1"/>
</dbReference>
<evidence type="ECO:0000313" key="8">
    <source>
        <dbReference type="EMBL" id="AHF77037.1"/>
    </source>
</evidence>
<evidence type="ECO:0000256" key="5">
    <source>
        <dbReference type="ARBA" id="ARBA00022989"/>
    </source>
</evidence>
<reference evidence="8 9" key="1">
    <citation type="journal article" date="2014" name="Genome Biol. Evol.">
        <title>Genome degeneration and adaptation in a nascent stage of symbiosis.</title>
        <authorList>
            <person name="Oakeson K.F."/>
            <person name="Gil R."/>
            <person name="Clayton A.L."/>
            <person name="Dunn D.M."/>
            <person name="von Niederhausern A.C."/>
            <person name="Hamil C."/>
            <person name="Aoyagi A."/>
            <person name="Duval B."/>
            <person name="Baca A."/>
            <person name="Silva F.J."/>
            <person name="Vallier A."/>
            <person name="Jackson D.G."/>
            <person name="Latorre A."/>
            <person name="Weiss R.B."/>
            <person name="Heddi A."/>
            <person name="Moya A."/>
            <person name="Dale C."/>
        </authorList>
    </citation>
    <scope>NUCLEOTIDE SEQUENCE [LARGE SCALE GENOMIC DNA]</scope>
    <source>
        <strain evidence="8 9">HS1</strain>
    </source>
</reference>
<evidence type="ECO:0000256" key="7">
    <source>
        <dbReference type="SAM" id="Phobius"/>
    </source>
</evidence>
<organism evidence="8 9">
    <name type="scientific">Sodalis praecaptivus</name>
    <dbReference type="NCBI Taxonomy" id="1239307"/>
    <lineage>
        <taxon>Bacteria</taxon>
        <taxon>Pseudomonadati</taxon>
        <taxon>Pseudomonadota</taxon>
        <taxon>Gammaproteobacteria</taxon>
        <taxon>Enterobacterales</taxon>
        <taxon>Bruguierivoracaceae</taxon>
        <taxon>Sodalis</taxon>
    </lineage>
</organism>
<evidence type="ECO:0000256" key="4">
    <source>
        <dbReference type="ARBA" id="ARBA00022692"/>
    </source>
</evidence>
<dbReference type="InterPro" id="IPR036259">
    <property type="entry name" value="MFS_trans_sf"/>
</dbReference>
<feature type="transmembrane region" description="Helical" evidence="7">
    <location>
        <begin position="178"/>
        <end position="199"/>
    </location>
</feature>
<keyword evidence="5 7" id="KW-1133">Transmembrane helix</keyword>
<dbReference type="SUPFAM" id="SSF103473">
    <property type="entry name" value="MFS general substrate transporter"/>
    <property type="match status" value="1"/>
</dbReference>
<evidence type="ECO:0000313" key="9">
    <source>
        <dbReference type="Proteomes" id="UP000019028"/>
    </source>
</evidence>
<name>W0HX09_9GAMM</name>
<dbReference type="PATRIC" id="fig|1239307.3.peg.2193"/>
<dbReference type="GO" id="GO:0005886">
    <property type="term" value="C:plasma membrane"/>
    <property type="evidence" value="ECO:0007669"/>
    <property type="project" value="UniProtKB-SubCell"/>
</dbReference>
<keyword evidence="6 7" id="KW-0472">Membrane</keyword>
<feature type="transmembrane region" description="Helical" evidence="7">
    <location>
        <begin position="250"/>
        <end position="272"/>
    </location>
</feature>
<feature type="transmembrane region" description="Helical" evidence="7">
    <location>
        <begin position="410"/>
        <end position="429"/>
    </location>
</feature>
<gene>
    <name evidence="8" type="ORF">Sant_1987</name>
</gene>
<evidence type="ECO:0000256" key="6">
    <source>
        <dbReference type="ARBA" id="ARBA00023136"/>
    </source>
</evidence>
<evidence type="ECO:0000256" key="3">
    <source>
        <dbReference type="ARBA" id="ARBA00022475"/>
    </source>
</evidence>
<feature type="transmembrane region" description="Helical" evidence="7">
    <location>
        <begin position="374"/>
        <end position="398"/>
    </location>
</feature>
<dbReference type="PANTHER" id="PTHR23517:SF13">
    <property type="entry name" value="MAJOR FACILITATOR SUPERFAMILY MFS_1"/>
    <property type="match status" value="1"/>
</dbReference>
<feature type="transmembrane region" description="Helical" evidence="7">
    <location>
        <begin position="119"/>
        <end position="138"/>
    </location>
</feature>
<proteinExistence type="predicted"/>
<evidence type="ECO:0000256" key="1">
    <source>
        <dbReference type="ARBA" id="ARBA00004651"/>
    </source>
</evidence>
<dbReference type="InterPro" id="IPR011701">
    <property type="entry name" value="MFS"/>
</dbReference>
<dbReference type="Proteomes" id="UP000019028">
    <property type="component" value="Chromosome"/>
</dbReference>
<dbReference type="KEGG" id="sod:Sant_1987"/>
<feature type="transmembrane region" description="Helical" evidence="7">
    <location>
        <begin position="314"/>
        <end position="334"/>
    </location>
</feature>